<dbReference type="RefSeq" id="WP_245804126.1">
    <property type="nucleotide sequence ID" value="NZ_FQWQ01000002.1"/>
</dbReference>
<gene>
    <name evidence="1" type="ORF">SAMN04488109_3755</name>
</gene>
<name>A0A1M5S598_9BACT</name>
<organism evidence="1 2">
    <name type="scientific">Chryseolinea serpens</name>
    <dbReference type="NCBI Taxonomy" id="947013"/>
    <lineage>
        <taxon>Bacteria</taxon>
        <taxon>Pseudomonadati</taxon>
        <taxon>Bacteroidota</taxon>
        <taxon>Cytophagia</taxon>
        <taxon>Cytophagales</taxon>
        <taxon>Fulvivirgaceae</taxon>
        <taxon>Chryseolinea</taxon>
    </lineage>
</organism>
<protein>
    <submittedName>
        <fullName evidence="1">Cysteine-rich CWC</fullName>
    </submittedName>
</protein>
<dbReference type="Pfam" id="PF14375">
    <property type="entry name" value="Cys_rich_CWC"/>
    <property type="match status" value="1"/>
</dbReference>
<evidence type="ECO:0000313" key="2">
    <source>
        <dbReference type="Proteomes" id="UP000184212"/>
    </source>
</evidence>
<dbReference type="AlphaFoldDB" id="A0A1M5S598"/>
<dbReference type="InterPro" id="IPR032720">
    <property type="entry name" value="Cys_rich_CWC"/>
</dbReference>
<keyword evidence="2" id="KW-1185">Reference proteome</keyword>
<dbReference type="Proteomes" id="UP000184212">
    <property type="component" value="Unassembled WGS sequence"/>
</dbReference>
<evidence type="ECO:0000313" key="1">
    <source>
        <dbReference type="EMBL" id="SHH33649.1"/>
    </source>
</evidence>
<dbReference type="STRING" id="947013.SAMN04488109_3755"/>
<sequence length="78" mass="9459">MMTKHEEKQCPRCRTPFECKVGSITLCQCSTVKLNDDERRYLQERFADCLCADCMKELKSEYHIQRFKHRLKRLLRMT</sequence>
<dbReference type="EMBL" id="FQWQ01000002">
    <property type="protein sequence ID" value="SHH33649.1"/>
    <property type="molecule type" value="Genomic_DNA"/>
</dbReference>
<accession>A0A1M5S598</accession>
<proteinExistence type="predicted"/>
<reference evidence="1 2" key="1">
    <citation type="submission" date="2016-11" db="EMBL/GenBank/DDBJ databases">
        <authorList>
            <person name="Jaros S."/>
            <person name="Januszkiewicz K."/>
            <person name="Wedrychowicz H."/>
        </authorList>
    </citation>
    <scope>NUCLEOTIDE SEQUENCE [LARGE SCALE GENOMIC DNA]</scope>
    <source>
        <strain evidence="1 2">DSM 24574</strain>
    </source>
</reference>